<proteinExistence type="predicted"/>
<name>A0AAE1IGG2_9HYPO</name>
<evidence type="ECO:0000313" key="2">
    <source>
        <dbReference type="EMBL" id="KAK4077058.1"/>
    </source>
</evidence>
<keyword evidence="3" id="KW-1185">Reference proteome</keyword>
<feature type="region of interest" description="Disordered" evidence="1">
    <location>
        <begin position="1"/>
        <end position="25"/>
    </location>
</feature>
<dbReference type="Proteomes" id="UP001273209">
    <property type="component" value="Unassembled WGS sequence"/>
</dbReference>
<dbReference type="RefSeq" id="XP_062757045.1">
    <property type="nucleotide sequence ID" value="XM_062898383.1"/>
</dbReference>
<dbReference type="EMBL" id="JAWRVG010000012">
    <property type="protein sequence ID" value="KAK4077058.1"/>
    <property type="molecule type" value="Genomic_DNA"/>
</dbReference>
<dbReference type="GeneID" id="87918288"/>
<sequence length="83" mass="9198">MPPVLSQAAYNSSNKDTKLHTTNDSSSHGYSIVRFLADQQQYHPVFSKVQSPTDAEDIAKARMAAELRTFEQEFGLSGKPPNN</sequence>
<gene>
    <name evidence="2" type="ORF">Triagg1_4025</name>
</gene>
<reference evidence="2" key="1">
    <citation type="submission" date="2023-11" db="EMBL/GenBank/DDBJ databases">
        <title>The genome sequences of three competitors of mushroom-forming fungi.</title>
        <authorList>
            <person name="Beijen E."/>
            <person name="Ohm R.A."/>
        </authorList>
    </citation>
    <scope>NUCLEOTIDE SEQUENCE</scope>
    <source>
        <strain evidence="2">CBS 100526</strain>
    </source>
</reference>
<dbReference type="AlphaFoldDB" id="A0AAE1IGG2"/>
<accession>A0AAE1IGG2</accession>
<evidence type="ECO:0000256" key="1">
    <source>
        <dbReference type="SAM" id="MobiDB-lite"/>
    </source>
</evidence>
<evidence type="ECO:0000313" key="3">
    <source>
        <dbReference type="Proteomes" id="UP001273209"/>
    </source>
</evidence>
<comment type="caution">
    <text evidence="2">The sequence shown here is derived from an EMBL/GenBank/DDBJ whole genome shotgun (WGS) entry which is preliminary data.</text>
</comment>
<protein>
    <submittedName>
        <fullName evidence="2">Uncharacterized protein</fullName>
    </submittedName>
</protein>
<organism evidence="2 3">
    <name type="scientific">Trichoderma aggressivum f. europaeum</name>
    <dbReference type="NCBI Taxonomy" id="173218"/>
    <lineage>
        <taxon>Eukaryota</taxon>
        <taxon>Fungi</taxon>
        <taxon>Dikarya</taxon>
        <taxon>Ascomycota</taxon>
        <taxon>Pezizomycotina</taxon>
        <taxon>Sordariomycetes</taxon>
        <taxon>Hypocreomycetidae</taxon>
        <taxon>Hypocreales</taxon>
        <taxon>Hypocreaceae</taxon>
        <taxon>Trichoderma</taxon>
    </lineage>
</organism>